<evidence type="ECO:0000256" key="1">
    <source>
        <dbReference type="ARBA" id="ARBA00004196"/>
    </source>
</evidence>
<feature type="domain" description="Thioredoxin" evidence="5">
    <location>
        <begin position="235"/>
        <end position="375"/>
    </location>
</feature>
<accession>A0A4R6WMI5</accession>
<dbReference type="SUPFAM" id="SSF52833">
    <property type="entry name" value="Thioredoxin-like"/>
    <property type="match status" value="1"/>
</dbReference>
<dbReference type="Gene3D" id="3.40.30.10">
    <property type="entry name" value="Glutaredoxin"/>
    <property type="match status" value="1"/>
</dbReference>
<dbReference type="CDD" id="cd02966">
    <property type="entry name" value="TlpA_like_family"/>
    <property type="match status" value="1"/>
</dbReference>
<sequence>MIKTIISVLLCVPTLLFAQNEKYKIEGAIKKSTPGDKVYLSYRLDGENVRDSSDIRQGKFTFSGILNGPTRISLTVAPQRPDFGSGMGDTYILYLDKGNVRLNADDSIRNATLIGPQLSTEFVAYSKLIEKPVNAIRAIEQRWYDAPMELRDDEDFINELTTLTEPIREKKYGIQWEYIKTHPNSYFSLVALQEVAGLEMDVPLVSRFFEALPADLRNSPEGKVFAQRIAVAKTTAVGVMAPDFVQYDIHDKVVKLSDFRGQYVLLDFWASWCGPCRAENPRVVAAYHKYKSRNFTILGVSLDSPGKKANWIKAIEEDQLPWNHVSDLLGWKNAAATLYGVRGIPQNYLIGPDGRIVAFNLHGDDLDNKLAELLP</sequence>
<dbReference type="PANTHER" id="PTHR42852:SF6">
    <property type="entry name" value="THIOL:DISULFIDE INTERCHANGE PROTEIN DSBE"/>
    <property type="match status" value="1"/>
</dbReference>
<dbReference type="InterPro" id="IPR036249">
    <property type="entry name" value="Thioredoxin-like_sf"/>
</dbReference>
<dbReference type="EMBL" id="SNYV01000011">
    <property type="protein sequence ID" value="TDQ80247.1"/>
    <property type="molecule type" value="Genomic_DNA"/>
</dbReference>
<dbReference type="GO" id="GO:0016491">
    <property type="term" value="F:oxidoreductase activity"/>
    <property type="evidence" value="ECO:0007669"/>
    <property type="project" value="InterPro"/>
</dbReference>
<dbReference type="GO" id="GO:0016209">
    <property type="term" value="F:antioxidant activity"/>
    <property type="evidence" value="ECO:0007669"/>
    <property type="project" value="InterPro"/>
</dbReference>
<comment type="subcellular location">
    <subcellularLocation>
        <location evidence="1">Cell envelope</location>
    </subcellularLocation>
</comment>
<dbReference type="PROSITE" id="PS00194">
    <property type="entry name" value="THIOREDOXIN_1"/>
    <property type="match status" value="1"/>
</dbReference>
<dbReference type="Pfam" id="PF14289">
    <property type="entry name" value="DUF4369"/>
    <property type="match status" value="1"/>
</dbReference>
<dbReference type="PROSITE" id="PS51352">
    <property type="entry name" value="THIOREDOXIN_2"/>
    <property type="match status" value="1"/>
</dbReference>
<dbReference type="GO" id="GO:0017004">
    <property type="term" value="P:cytochrome complex assembly"/>
    <property type="evidence" value="ECO:0007669"/>
    <property type="project" value="UniProtKB-KW"/>
</dbReference>
<evidence type="ECO:0000259" key="5">
    <source>
        <dbReference type="PROSITE" id="PS51352"/>
    </source>
</evidence>
<dbReference type="GO" id="GO:0030313">
    <property type="term" value="C:cell envelope"/>
    <property type="evidence" value="ECO:0007669"/>
    <property type="project" value="UniProtKB-SubCell"/>
</dbReference>
<dbReference type="RefSeq" id="WP_133583984.1">
    <property type="nucleotide sequence ID" value="NZ_SNYV01000011.1"/>
</dbReference>
<keyword evidence="4" id="KW-0676">Redox-active center</keyword>
<organism evidence="6 7">
    <name type="scientific">Sphingobacterium yanglingense</name>
    <dbReference type="NCBI Taxonomy" id="1437280"/>
    <lineage>
        <taxon>Bacteria</taxon>
        <taxon>Pseudomonadati</taxon>
        <taxon>Bacteroidota</taxon>
        <taxon>Sphingobacteriia</taxon>
        <taxon>Sphingobacteriales</taxon>
        <taxon>Sphingobacteriaceae</taxon>
        <taxon>Sphingobacterium</taxon>
    </lineage>
</organism>
<evidence type="ECO:0000313" key="7">
    <source>
        <dbReference type="Proteomes" id="UP000295292"/>
    </source>
</evidence>
<keyword evidence="7" id="KW-1185">Reference proteome</keyword>
<dbReference type="InterPro" id="IPR050553">
    <property type="entry name" value="Thioredoxin_ResA/DsbE_sf"/>
</dbReference>
<evidence type="ECO:0000256" key="4">
    <source>
        <dbReference type="ARBA" id="ARBA00023284"/>
    </source>
</evidence>
<gene>
    <name evidence="6" type="ORF">CLV99_1704</name>
</gene>
<dbReference type="InterPro" id="IPR013766">
    <property type="entry name" value="Thioredoxin_domain"/>
</dbReference>
<evidence type="ECO:0000313" key="6">
    <source>
        <dbReference type="EMBL" id="TDQ80247.1"/>
    </source>
</evidence>
<protein>
    <submittedName>
        <fullName evidence="6">Peroxiredoxin</fullName>
    </submittedName>
</protein>
<comment type="caution">
    <text evidence="6">The sequence shown here is derived from an EMBL/GenBank/DDBJ whole genome shotgun (WGS) entry which is preliminary data.</text>
</comment>
<evidence type="ECO:0000256" key="3">
    <source>
        <dbReference type="ARBA" id="ARBA00023157"/>
    </source>
</evidence>
<proteinExistence type="predicted"/>
<dbReference type="PANTHER" id="PTHR42852">
    <property type="entry name" value="THIOL:DISULFIDE INTERCHANGE PROTEIN DSBE"/>
    <property type="match status" value="1"/>
</dbReference>
<keyword evidence="3" id="KW-1015">Disulfide bond</keyword>
<reference evidence="6 7" key="1">
    <citation type="submission" date="2019-03" db="EMBL/GenBank/DDBJ databases">
        <title>Genomic Encyclopedia of Archaeal and Bacterial Type Strains, Phase II (KMG-II): from individual species to whole genera.</title>
        <authorList>
            <person name="Goeker M."/>
        </authorList>
    </citation>
    <scope>NUCLEOTIDE SEQUENCE [LARGE SCALE GENOMIC DNA]</scope>
    <source>
        <strain evidence="6 7">DSM 28353</strain>
    </source>
</reference>
<dbReference type="InterPro" id="IPR000866">
    <property type="entry name" value="AhpC/TSA"/>
</dbReference>
<keyword evidence="2" id="KW-0201">Cytochrome c-type biogenesis</keyword>
<dbReference type="Pfam" id="PF00578">
    <property type="entry name" value="AhpC-TSA"/>
    <property type="match status" value="1"/>
</dbReference>
<dbReference type="InterPro" id="IPR025380">
    <property type="entry name" value="DUF4369"/>
</dbReference>
<dbReference type="OrthoDB" id="750178at2"/>
<evidence type="ECO:0000256" key="2">
    <source>
        <dbReference type="ARBA" id="ARBA00022748"/>
    </source>
</evidence>
<dbReference type="Proteomes" id="UP000295292">
    <property type="component" value="Unassembled WGS sequence"/>
</dbReference>
<dbReference type="InterPro" id="IPR017937">
    <property type="entry name" value="Thioredoxin_CS"/>
</dbReference>
<name>A0A4R6WMI5_9SPHI</name>
<dbReference type="AlphaFoldDB" id="A0A4R6WMI5"/>